<name>A0AAV0KBS2_9ROSI</name>
<sequence length="166" mass="18035">MSATMLSDPLVVSPAETQPPPPPAATATAEVESASCDCCGLTEECTPAYIARVRERYHGKWICGLCAEAVKDEIVRTEERLISTEEALNRHMNFCKKFSSSPEPTPIDPTLHLISAMRQILRRSLDSPRSSPRGPRSTPGSPTTKSVVKLTRSGSCFSTLSRSISN</sequence>
<gene>
    <name evidence="2" type="ORF">LITE_LOCUS17898</name>
</gene>
<proteinExistence type="predicted"/>
<comment type="caution">
    <text evidence="2">The sequence shown here is derived from an EMBL/GenBank/DDBJ whole genome shotgun (WGS) entry which is preliminary data.</text>
</comment>
<feature type="region of interest" description="Disordered" evidence="1">
    <location>
        <begin position="123"/>
        <end position="148"/>
    </location>
</feature>
<accession>A0AAV0KBS2</accession>
<dbReference type="Pfam" id="PF07911">
    <property type="entry name" value="DUF1677"/>
    <property type="match status" value="1"/>
</dbReference>
<evidence type="ECO:0000313" key="3">
    <source>
        <dbReference type="Proteomes" id="UP001154282"/>
    </source>
</evidence>
<evidence type="ECO:0000256" key="1">
    <source>
        <dbReference type="SAM" id="MobiDB-lite"/>
    </source>
</evidence>
<dbReference type="AlphaFoldDB" id="A0AAV0KBS2"/>
<evidence type="ECO:0008006" key="4">
    <source>
        <dbReference type="Google" id="ProtNLM"/>
    </source>
</evidence>
<feature type="region of interest" description="Disordered" evidence="1">
    <location>
        <begin position="1"/>
        <end position="26"/>
    </location>
</feature>
<evidence type="ECO:0000313" key="2">
    <source>
        <dbReference type="EMBL" id="CAI0419178.1"/>
    </source>
</evidence>
<dbReference type="InterPro" id="IPR012876">
    <property type="entry name" value="DUF1677_pln"/>
</dbReference>
<dbReference type="PANTHER" id="PTHR33108">
    <property type="entry name" value="OS01G0745000 PROTEIN"/>
    <property type="match status" value="1"/>
</dbReference>
<dbReference type="EMBL" id="CAMGYJ010000005">
    <property type="protein sequence ID" value="CAI0419178.1"/>
    <property type="molecule type" value="Genomic_DNA"/>
</dbReference>
<reference evidence="2" key="1">
    <citation type="submission" date="2022-08" db="EMBL/GenBank/DDBJ databases">
        <authorList>
            <person name="Gutierrez-Valencia J."/>
        </authorList>
    </citation>
    <scope>NUCLEOTIDE SEQUENCE</scope>
</reference>
<feature type="compositionally biased region" description="Low complexity" evidence="1">
    <location>
        <begin position="127"/>
        <end position="144"/>
    </location>
</feature>
<keyword evidence="3" id="KW-1185">Reference proteome</keyword>
<organism evidence="2 3">
    <name type="scientific">Linum tenue</name>
    <dbReference type="NCBI Taxonomy" id="586396"/>
    <lineage>
        <taxon>Eukaryota</taxon>
        <taxon>Viridiplantae</taxon>
        <taxon>Streptophyta</taxon>
        <taxon>Embryophyta</taxon>
        <taxon>Tracheophyta</taxon>
        <taxon>Spermatophyta</taxon>
        <taxon>Magnoliopsida</taxon>
        <taxon>eudicotyledons</taxon>
        <taxon>Gunneridae</taxon>
        <taxon>Pentapetalae</taxon>
        <taxon>rosids</taxon>
        <taxon>fabids</taxon>
        <taxon>Malpighiales</taxon>
        <taxon>Linaceae</taxon>
        <taxon>Linum</taxon>
    </lineage>
</organism>
<protein>
    <recommendedName>
        <fullName evidence="4">DUF1677 family protein</fullName>
    </recommendedName>
</protein>
<dbReference type="PANTHER" id="PTHR33108:SF85">
    <property type="entry name" value="DUF1677 FAMILY PROTEIN"/>
    <property type="match status" value="1"/>
</dbReference>
<dbReference type="Proteomes" id="UP001154282">
    <property type="component" value="Unassembled WGS sequence"/>
</dbReference>